<dbReference type="InterPro" id="IPR036250">
    <property type="entry name" value="AcylCo_DH-like_C"/>
</dbReference>
<sequence length="1261" mass="139522">MLSPPFSEEIVQFCPERFDFPGRVQELLHRDLVQDAGESVPLGQVHLRFEGHRPRLRAPLAKDGQFAELYLQFLREVVRANLGEEALVFERSPNLRVHLAGEKSLTAPHRDKDHQHSEAEINWWVPLTCCQGEASLWAESAPGKGDFHSFDVQPGQAVRFYGNQCLHFAKDNRTDASRLSFDFRVIRLRDLHWSQVPLPGSERKARWMLFSYYDIMGPDGSILRADAWPSMLPLPLGTQPPLLGEAQLVQSPATRSPSPEHQRRCLERFGSLREARKACARCGYMASRASLRRLCFLDAGGQQRPWLAESSAEAAPWGLGCRLCAAAAEAHEAEAEERVEWKVGMPGLLQQPLVRHGNHALRQFQGVGVPKIVEEDAEPPGATKRRFEKLVLKGQALTYDAATFKRLGYLSLDSNERSQFQARELKSVYVDVTAQFVKILFHKCHVNRYNIVNQVGLIALNCLGEALGPDLANGPPAPNPALAPPEGYQPPAALAQERVDSAQATADEMRYDPQTLERIRALSAAKARAVEAEDYEEAKRLKEVLARLRQTGLLLRELEDRKRAAVQNEDYDAAKALKSEIDRLRSAIDRPERAERPERETRPRSGRSGSTAGRQGAGSPDWGPPRGGHQPQMAPEEAPPSRGKRSPSPGLPPAFAAPAPYQAPSSAEDHPRRDLAGSPPLPAHANGGLGGLGGLGGGVPRVPRTPPLGGVAPAPAPPFREEKEEKEAPEPERGFDAANHPLAGVPNVEDLSQPEQLHASVQKEAEVLVELFGEYLARCVFSKDRRCLVSVWSVGVMSENLGYILEEEIPAELQPFKDRLSPAFREIRQRIVAFIKEDIMPAMPIYSQQWKAEVDKVKLRTPASPHEDPEYAQHAVWAASPPIVAELREKAKARGLYNFFLPEVGKLSVLEYAPICEILGAFGLCNVAMNCMAPDTGNMEVLERYGTPEQKKQWLEPLLEGKIRSAYAMTEPGVASSDATNISATITREGEEYVINGHKWYISGACRPECKVFVFLGKSVVEGGSKHQQHSMILVPRDAPGVHIVRPLAVFGHIHDHAEIVFENVRVPLGNMLLGEGRGFEIAQGRLGPGRIHHCMRTIGAAEQALGAIIYRVGRRVAFGRLLAEQATIRQTIAEARMEITKSRLLCYLAAVQADDHGFKAARAFVAMTKVDAPRMCQKIIDEAIQIHGAHGVSQDSHLTDMYHHVRHVRLADGPDIVHLNTIAREELKRQSAVMGMMVSGENKNVERFGKFAHVPSKARL</sequence>
<keyword evidence="4" id="KW-0285">Flavoprotein</keyword>
<keyword evidence="6" id="KW-0560">Oxidoreductase</keyword>
<feature type="domain" description="Centrosomal protein CEP104 N-terminal" evidence="11">
    <location>
        <begin position="396"/>
        <end position="464"/>
    </location>
</feature>
<comment type="subunit">
    <text evidence="3">Homodimer.</text>
</comment>
<dbReference type="SUPFAM" id="SSF51197">
    <property type="entry name" value="Clavaminate synthase-like"/>
    <property type="match status" value="1"/>
</dbReference>
<gene>
    <name evidence="12" type="ORF">EVOR1521_LOCUS8204</name>
</gene>
<dbReference type="InterPro" id="IPR048739">
    <property type="entry name" value="CEP104_N"/>
</dbReference>
<feature type="compositionally biased region" description="Basic and acidic residues" evidence="7">
    <location>
        <begin position="584"/>
        <end position="603"/>
    </location>
</feature>
<evidence type="ECO:0000256" key="7">
    <source>
        <dbReference type="SAM" id="MobiDB-lite"/>
    </source>
</evidence>
<reference evidence="12" key="1">
    <citation type="submission" date="2023-08" db="EMBL/GenBank/DDBJ databases">
        <authorList>
            <person name="Chen Y."/>
            <person name="Shah S."/>
            <person name="Dougan E. K."/>
            <person name="Thang M."/>
            <person name="Chan C."/>
        </authorList>
    </citation>
    <scope>NUCLEOTIDE SEQUENCE</scope>
</reference>
<dbReference type="SUPFAM" id="SSF56645">
    <property type="entry name" value="Acyl-CoA dehydrogenase NM domain-like"/>
    <property type="match status" value="1"/>
</dbReference>
<proteinExistence type="inferred from homology"/>
<accession>A0AA36I5S6</accession>
<dbReference type="PANTHER" id="PTHR48083:SF13">
    <property type="entry name" value="ACYL-COA DEHYDROGENASE FAMILY MEMBER 11"/>
    <property type="match status" value="1"/>
</dbReference>
<dbReference type="GO" id="GO:0005737">
    <property type="term" value="C:cytoplasm"/>
    <property type="evidence" value="ECO:0007669"/>
    <property type="project" value="TreeGrafter"/>
</dbReference>
<dbReference type="Pfam" id="PF02771">
    <property type="entry name" value="Acyl-CoA_dh_N"/>
    <property type="match status" value="1"/>
</dbReference>
<dbReference type="FunFam" id="2.40.110.10:FF:000002">
    <property type="entry name" value="Acyl-CoA dehydrogenase fadE12"/>
    <property type="match status" value="1"/>
</dbReference>
<evidence type="ECO:0000259" key="10">
    <source>
        <dbReference type="Pfam" id="PF02771"/>
    </source>
</evidence>
<name>A0AA36I5S6_9DINO</name>
<dbReference type="InterPro" id="IPR009075">
    <property type="entry name" value="AcylCo_DH/oxidase_C"/>
</dbReference>
<dbReference type="Pfam" id="PF21038">
    <property type="entry name" value="CEP104_N"/>
    <property type="match status" value="1"/>
</dbReference>
<dbReference type="Pfam" id="PF00441">
    <property type="entry name" value="Acyl-CoA_dh_1"/>
    <property type="match status" value="1"/>
</dbReference>
<evidence type="ECO:0000256" key="2">
    <source>
        <dbReference type="ARBA" id="ARBA00009347"/>
    </source>
</evidence>
<dbReference type="GO" id="GO:0033539">
    <property type="term" value="P:fatty acid beta-oxidation using acyl-CoA dehydrogenase"/>
    <property type="evidence" value="ECO:0007669"/>
    <property type="project" value="TreeGrafter"/>
</dbReference>
<evidence type="ECO:0000256" key="4">
    <source>
        <dbReference type="ARBA" id="ARBA00022630"/>
    </source>
</evidence>
<dbReference type="AlphaFoldDB" id="A0AA36I5S6"/>
<dbReference type="Proteomes" id="UP001178507">
    <property type="component" value="Unassembled WGS sequence"/>
</dbReference>
<feature type="domain" description="Acyl-CoA dehydrogenase/oxidase C-terminal" evidence="8">
    <location>
        <begin position="1077"/>
        <end position="1226"/>
    </location>
</feature>
<evidence type="ECO:0000256" key="3">
    <source>
        <dbReference type="ARBA" id="ARBA00011738"/>
    </source>
</evidence>
<dbReference type="GO" id="GO:0003995">
    <property type="term" value="F:acyl-CoA dehydrogenase activity"/>
    <property type="evidence" value="ECO:0007669"/>
    <property type="project" value="TreeGrafter"/>
</dbReference>
<dbReference type="EMBL" id="CAUJNA010000691">
    <property type="protein sequence ID" value="CAJ1380194.1"/>
    <property type="molecule type" value="Genomic_DNA"/>
</dbReference>
<evidence type="ECO:0000259" key="8">
    <source>
        <dbReference type="Pfam" id="PF00441"/>
    </source>
</evidence>
<evidence type="ECO:0000313" key="13">
    <source>
        <dbReference type="Proteomes" id="UP001178507"/>
    </source>
</evidence>
<evidence type="ECO:0000256" key="6">
    <source>
        <dbReference type="ARBA" id="ARBA00023002"/>
    </source>
</evidence>
<evidence type="ECO:0000256" key="1">
    <source>
        <dbReference type="ARBA" id="ARBA00001974"/>
    </source>
</evidence>
<keyword evidence="5" id="KW-0274">FAD</keyword>
<evidence type="ECO:0008006" key="14">
    <source>
        <dbReference type="Google" id="ProtNLM"/>
    </source>
</evidence>
<dbReference type="Gene3D" id="1.20.140.10">
    <property type="entry name" value="Butyryl-CoA Dehydrogenase, subunit A, domain 3"/>
    <property type="match status" value="1"/>
</dbReference>
<dbReference type="SUPFAM" id="SSF47203">
    <property type="entry name" value="Acyl-CoA dehydrogenase C-terminal domain-like"/>
    <property type="match status" value="1"/>
</dbReference>
<dbReference type="Pfam" id="PF02770">
    <property type="entry name" value="Acyl-CoA_dh_M"/>
    <property type="match status" value="1"/>
</dbReference>
<feature type="domain" description="Acyl-CoA dehydrogenase/oxidase N-terminal" evidence="10">
    <location>
        <begin position="881"/>
        <end position="962"/>
    </location>
</feature>
<dbReference type="GO" id="GO:0050660">
    <property type="term" value="F:flavin adenine dinucleotide binding"/>
    <property type="evidence" value="ECO:0007669"/>
    <property type="project" value="InterPro"/>
</dbReference>
<feature type="compositionally biased region" description="Basic and acidic residues" evidence="7">
    <location>
        <begin position="719"/>
        <end position="735"/>
    </location>
</feature>
<evidence type="ECO:0000313" key="12">
    <source>
        <dbReference type="EMBL" id="CAJ1380194.1"/>
    </source>
</evidence>
<dbReference type="InterPro" id="IPR006091">
    <property type="entry name" value="Acyl-CoA_Oxase/DH_mid-dom"/>
</dbReference>
<comment type="cofactor">
    <cofactor evidence="1">
        <name>FAD</name>
        <dbReference type="ChEBI" id="CHEBI:57692"/>
    </cofactor>
</comment>
<keyword evidence="13" id="KW-1185">Reference proteome</keyword>
<feature type="compositionally biased region" description="Low complexity" evidence="7">
    <location>
        <begin position="653"/>
        <end position="666"/>
    </location>
</feature>
<dbReference type="InterPro" id="IPR050741">
    <property type="entry name" value="Acyl-CoA_dehydrogenase"/>
</dbReference>
<dbReference type="InterPro" id="IPR046373">
    <property type="entry name" value="Acyl-CoA_Oxase/DH_mid-dom_sf"/>
</dbReference>
<dbReference type="Gene3D" id="1.10.540.10">
    <property type="entry name" value="Acyl-CoA dehydrogenase/oxidase, N-terminal domain"/>
    <property type="match status" value="1"/>
</dbReference>
<dbReference type="PANTHER" id="PTHR48083">
    <property type="entry name" value="MEDIUM-CHAIN SPECIFIC ACYL-COA DEHYDROGENASE, MITOCHONDRIAL-RELATED"/>
    <property type="match status" value="1"/>
</dbReference>
<dbReference type="InterPro" id="IPR013786">
    <property type="entry name" value="AcylCoA_DH/ox_N"/>
</dbReference>
<evidence type="ECO:0000256" key="5">
    <source>
        <dbReference type="ARBA" id="ARBA00022827"/>
    </source>
</evidence>
<comment type="caution">
    <text evidence="12">The sequence shown here is derived from an EMBL/GenBank/DDBJ whole genome shotgun (WGS) entry which is preliminary data.</text>
</comment>
<organism evidence="12 13">
    <name type="scientific">Effrenium voratum</name>
    <dbReference type="NCBI Taxonomy" id="2562239"/>
    <lineage>
        <taxon>Eukaryota</taxon>
        <taxon>Sar</taxon>
        <taxon>Alveolata</taxon>
        <taxon>Dinophyceae</taxon>
        <taxon>Suessiales</taxon>
        <taxon>Symbiodiniaceae</taxon>
        <taxon>Effrenium</taxon>
    </lineage>
</organism>
<dbReference type="InterPro" id="IPR037069">
    <property type="entry name" value="AcylCoA_DH/ox_N_sf"/>
</dbReference>
<dbReference type="InterPro" id="IPR009100">
    <property type="entry name" value="AcylCoA_DH/oxidase_NM_dom_sf"/>
</dbReference>
<evidence type="ECO:0000259" key="11">
    <source>
        <dbReference type="Pfam" id="PF21038"/>
    </source>
</evidence>
<evidence type="ECO:0000259" key="9">
    <source>
        <dbReference type="Pfam" id="PF02770"/>
    </source>
</evidence>
<feature type="compositionally biased region" description="Gly residues" evidence="7">
    <location>
        <begin position="687"/>
        <end position="699"/>
    </location>
</feature>
<feature type="compositionally biased region" description="Low complexity" evidence="7">
    <location>
        <begin position="606"/>
        <end position="619"/>
    </location>
</feature>
<dbReference type="Gene3D" id="2.40.110.10">
    <property type="entry name" value="Butyryl-CoA Dehydrogenase, subunit A, domain 2"/>
    <property type="match status" value="1"/>
</dbReference>
<comment type="similarity">
    <text evidence="2">Belongs to the acyl-CoA dehydrogenase family.</text>
</comment>
<protein>
    <recommendedName>
        <fullName evidence="14">Acyl-CoA dehydrogenase</fullName>
    </recommendedName>
</protein>
<feature type="region of interest" description="Disordered" evidence="7">
    <location>
        <begin position="584"/>
        <end position="748"/>
    </location>
</feature>
<feature type="domain" description="Acyl-CoA oxidase/dehydrogenase middle" evidence="9">
    <location>
        <begin position="966"/>
        <end position="1065"/>
    </location>
</feature>